<accession>A0A1G9WEV1</accession>
<evidence type="ECO:0000256" key="1">
    <source>
        <dbReference type="SAM" id="Phobius"/>
    </source>
</evidence>
<sequence length="242" mass="27821">MNTWKEARALARFEFKSSWSKRITLLIFTTLLILFIMISSFQSYFDNSNMGIDVFFIILIGYSYMWSIPKGFQYEKVSEHTYVSPVFIFMHQLPIKNEVLIKSRFYIFLMQLIPFLVVVMSLLYLSPELRSVLDVSSFIAFVILWVSFGVAFGAIFPASDLGDHNVTTERIIVYSAVFLIIFSTVFAVVYITYGEGIIHFTTYLADKWPVQTAIISIVVAITSVIGWLKAALRKIEKVDFLT</sequence>
<keyword evidence="3" id="KW-1185">Reference proteome</keyword>
<feature type="transmembrane region" description="Helical" evidence="1">
    <location>
        <begin position="23"/>
        <end position="44"/>
    </location>
</feature>
<evidence type="ECO:0008006" key="4">
    <source>
        <dbReference type="Google" id="ProtNLM"/>
    </source>
</evidence>
<dbReference type="STRING" id="237069.SAMN05216498_0712"/>
<keyword evidence="1" id="KW-1133">Transmembrane helix</keyword>
<feature type="transmembrane region" description="Helical" evidence="1">
    <location>
        <begin position="171"/>
        <end position="193"/>
    </location>
</feature>
<gene>
    <name evidence="2" type="ORF">SAMN05216498_0712</name>
</gene>
<dbReference type="EMBL" id="FNIG01000001">
    <property type="protein sequence ID" value="SDM82827.1"/>
    <property type="molecule type" value="Genomic_DNA"/>
</dbReference>
<keyword evidence="1" id="KW-0472">Membrane</keyword>
<evidence type="ECO:0000313" key="2">
    <source>
        <dbReference type="EMBL" id="SDM82827.1"/>
    </source>
</evidence>
<organism evidence="2 3">
    <name type="scientific">Tenuibacillus multivorans</name>
    <dbReference type="NCBI Taxonomy" id="237069"/>
    <lineage>
        <taxon>Bacteria</taxon>
        <taxon>Bacillati</taxon>
        <taxon>Bacillota</taxon>
        <taxon>Bacilli</taxon>
        <taxon>Bacillales</taxon>
        <taxon>Bacillaceae</taxon>
        <taxon>Tenuibacillus</taxon>
    </lineage>
</organism>
<dbReference type="AlphaFoldDB" id="A0A1G9WEV1"/>
<feature type="transmembrane region" description="Helical" evidence="1">
    <location>
        <begin position="50"/>
        <end position="68"/>
    </location>
</feature>
<feature type="transmembrane region" description="Helical" evidence="1">
    <location>
        <begin position="213"/>
        <end position="232"/>
    </location>
</feature>
<dbReference type="Proteomes" id="UP000199334">
    <property type="component" value="Unassembled WGS sequence"/>
</dbReference>
<name>A0A1G9WEV1_9BACI</name>
<protein>
    <recommendedName>
        <fullName evidence="4">ABC-2 family transporter protein</fullName>
    </recommendedName>
</protein>
<proteinExistence type="predicted"/>
<keyword evidence="1" id="KW-0812">Transmembrane</keyword>
<feature type="transmembrane region" description="Helical" evidence="1">
    <location>
        <begin position="138"/>
        <end position="159"/>
    </location>
</feature>
<dbReference type="RefSeq" id="WP_093855225.1">
    <property type="nucleotide sequence ID" value="NZ_BJVZ01000003.1"/>
</dbReference>
<dbReference type="OrthoDB" id="2965073at2"/>
<reference evidence="2 3" key="1">
    <citation type="submission" date="2016-10" db="EMBL/GenBank/DDBJ databases">
        <authorList>
            <person name="de Groot N.N."/>
        </authorList>
    </citation>
    <scope>NUCLEOTIDE SEQUENCE [LARGE SCALE GENOMIC DNA]</scope>
    <source>
        <strain evidence="2 3">CGMCC 1.3442</strain>
    </source>
</reference>
<evidence type="ECO:0000313" key="3">
    <source>
        <dbReference type="Proteomes" id="UP000199334"/>
    </source>
</evidence>
<feature type="transmembrane region" description="Helical" evidence="1">
    <location>
        <begin position="105"/>
        <end position="126"/>
    </location>
</feature>